<proteinExistence type="predicted"/>
<dbReference type="Proteomes" id="UP000815325">
    <property type="component" value="Unassembled WGS sequence"/>
</dbReference>
<keyword evidence="1" id="KW-0812">Transmembrane</keyword>
<keyword evidence="1" id="KW-1133">Transmembrane helix</keyword>
<reference evidence="2" key="1">
    <citation type="submission" date="2017-08" db="EMBL/GenBank/DDBJ databases">
        <authorList>
            <person name="Polle J.E."/>
            <person name="Barry K."/>
            <person name="Cushman J."/>
            <person name="Schmutz J."/>
            <person name="Tran D."/>
            <person name="Hathwaick L.T."/>
            <person name="Yim W.C."/>
            <person name="Jenkins J."/>
            <person name="Mckie-Krisberg Z.M."/>
            <person name="Prochnik S."/>
            <person name="Lindquist E."/>
            <person name="Dockter R.B."/>
            <person name="Adam C."/>
            <person name="Molina H."/>
            <person name="Bunkerborg J."/>
            <person name="Jin E."/>
            <person name="Buchheim M."/>
            <person name="Magnuson J."/>
        </authorList>
    </citation>
    <scope>NUCLEOTIDE SEQUENCE</scope>
    <source>
        <strain evidence="2">CCAP 19/18</strain>
    </source>
</reference>
<protein>
    <recommendedName>
        <fullName evidence="4">Encoded protein</fullName>
    </recommendedName>
</protein>
<organism evidence="2 3">
    <name type="scientific">Dunaliella salina</name>
    <name type="common">Green alga</name>
    <name type="synonym">Protococcus salinus</name>
    <dbReference type="NCBI Taxonomy" id="3046"/>
    <lineage>
        <taxon>Eukaryota</taxon>
        <taxon>Viridiplantae</taxon>
        <taxon>Chlorophyta</taxon>
        <taxon>core chlorophytes</taxon>
        <taxon>Chlorophyceae</taxon>
        <taxon>CS clade</taxon>
        <taxon>Chlamydomonadales</taxon>
        <taxon>Dunaliellaceae</taxon>
        <taxon>Dunaliella</taxon>
    </lineage>
</organism>
<evidence type="ECO:0000256" key="1">
    <source>
        <dbReference type="SAM" id="Phobius"/>
    </source>
</evidence>
<evidence type="ECO:0000313" key="2">
    <source>
        <dbReference type="EMBL" id="KAF5834100.1"/>
    </source>
</evidence>
<name>A0ABQ7GHL2_DUNSA</name>
<sequence>MKETCGLDVLLAAAVSVSNTVGVCLHYFSMNLNKGGDRNGRSLSSPILASQSQRDVDLLALMPLYASQELEDQLQRTFAIAVLGIVVFLVGVSIITE</sequence>
<accession>A0ABQ7GHL2</accession>
<keyword evidence="3" id="KW-1185">Reference proteome</keyword>
<feature type="transmembrane region" description="Helical" evidence="1">
    <location>
        <begin position="77"/>
        <end position="96"/>
    </location>
</feature>
<keyword evidence="1" id="KW-0472">Membrane</keyword>
<gene>
    <name evidence="2" type="ORF">DUNSADRAFT_9377</name>
</gene>
<dbReference type="EMBL" id="MU069775">
    <property type="protein sequence ID" value="KAF5834100.1"/>
    <property type="molecule type" value="Genomic_DNA"/>
</dbReference>
<evidence type="ECO:0000313" key="3">
    <source>
        <dbReference type="Proteomes" id="UP000815325"/>
    </source>
</evidence>
<evidence type="ECO:0008006" key="4">
    <source>
        <dbReference type="Google" id="ProtNLM"/>
    </source>
</evidence>
<comment type="caution">
    <text evidence="2">The sequence shown here is derived from an EMBL/GenBank/DDBJ whole genome shotgun (WGS) entry which is preliminary data.</text>
</comment>